<evidence type="ECO:0000313" key="1">
    <source>
        <dbReference type="EMBL" id="PCE63098.1"/>
    </source>
</evidence>
<evidence type="ECO:0008006" key="3">
    <source>
        <dbReference type="Google" id="ProtNLM"/>
    </source>
</evidence>
<accession>A0A2A4G536</accession>
<dbReference type="InterPro" id="IPR029068">
    <property type="entry name" value="Glyas_Bleomycin-R_OHBP_Dase"/>
</dbReference>
<evidence type="ECO:0000313" key="2">
    <source>
        <dbReference type="Proteomes" id="UP000219559"/>
    </source>
</evidence>
<dbReference type="SUPFAM" id="SSF54593">
    <property type="entry name" value="Glyoxalase/Bleomycin resistance protein/Dihydroxybiphenyl dioxygenase"/>
    <property type="match status" value="1"/>
</dbReference>
<keyword evidence="2" id="KW-1185">Reference proteome</keyword>
<dbReference type="AlphaFoldDB" id="A0A2A4G536"/>
<gene>
    <name evidence="1" type="ORF">B7P33_17655</name>
</gene>
<dbReference type="Proteomes" id="UP000219559">
    <property type="component" value="Unassembled WGS sequence"/>
</dbReference>
<dbReference type="OrthoDB" id="1986818at2"/>
<sequence>MRTFNHVGIPTTIQQEQEIHMEASGLYVTDFNESPNKIEWLRFEADSPLPELLKTTAHIAYEVPDLEAALEGNEILMEPFDPAPGLTVAFIIEEGAPIELMQFQNQ</sequence>
<dbReference type="EMBL" id="NBWU01000007">
    <property type="protein sequence ID" value="PCE63098.1"/>
    <property type="molecule type" value="Genomic_DNA"/>
</dbReference>
<comment type="caution">
    <text evidence="1">The sequence shown here is derived from an EMBL/GenBank/DDBJ whole genome shotgun (WGS) entry which is preliminary data.</text>
</comment>
<dbReference type="RefSeq" id="WP_097441206.1">
    <property type="nucleotide sequence ID" value="NZ_KZ300477.1"/>
</dbReference>
<protein>
    <recommendedName>
        <fullName evidence="3">VOC domain-containing protein</fullName>
    </recommendedName>
</protein>
<proteinExistence type="predicted"/>
<reference evidence="1 2" key="1">
    <citation type="submission" date="2017-04" db="EMBL/GenBank/DDBJ databases">
        <title>A new member of the family Flavobacteriaceae isolated from ascidians.</title>
        <authorList>
            <person name="Chen L."/>
        </authorList>
    </citation>
    <scope>NUCLEOTIDE SEQUENCE [LARGE SCALE GENOMIC DNA]</scope>
    <source>
        <strain evidence="1 2">HQA918</strain>
    </source>
</reference>
<organism evidence="1 2">
    <name type="scientific">Sediminicola luteus</name>
    <dbReference type="NCBI Taxonomy" id="319238"/>
    <lineage>
        <taxon>Bacteria</taxon>
        <taxon>Pseudomonadati</taxon>
        <taxon>Bacteroidota</taxon>
        <taxon>Flavobacteriia</taxon>
        <taxon>Flavobacteriales</taxon>
        <taxon>Flavobacteriaceae</taxon>
        <taxon>Sediminicola</taxon>
    </lineage>
</organism>
<name>A0A2A4G536_9FLAO</name>